<feature type="domain" description="OBG-type G" evidence="6">
    <location>
        <begin position="164"/>
        <end position="334"/>
    </location>
</feature>
<dbReference type="NCBIfam" id="TIGR02729">
    <property type="entry name" value="Obg_CgtA"/>
    <property type="match status" value="1"/>
</dbReference>
<accession>A0ABZ2YD36</accession>
<evidence type="ECO:0000259" key="7">
    <source>
        <dbReference type="PROSITE" id="PS51883"/>
    </source>
</evidence>
<dbReference type="SUPFAM" id="SSF82051">
    <property type="entry name" value="Obg GTP-binding protein N-terminal domain"/>
    <property type="match status" value="1"/>
</dbReference>
<dbReference type="PROSITE" id="PS51883">
    <property type="entry name" value="OBG"/>
    <property type="match status" value="1"/>
</dbReference>
<evidence type="ECO:0000313" key="8">
    <source>
        <dbReference type="EMBL" id="WZL76921.1"/>
    </source>
</evidence>
<reference evidence="8 9" key="1">
    <citation type="submission" date="2023-03" db="EMBL/GenBank/DDBJ databases">
        <title>Novel Species.</title>
        <authorList>
            <person name="Ma S."/>
        </authorList>
    </citation>
    <scope>NUCLEOTIDE SEQUENCE [LARGE SCALE GENOMIC DNA]</scope>
    <source>
        <strain evidence="8 9">B11</strain>
    </source>
</reference>
<evidence type="ECO:0000259" key="6">
    <source>
        <dbReference type="PROSITE" id="PS51710"/>
    </source>
</evidence>
<dbReference type="RefSeq" id="WP_369019086.1">
    <property type="nucleotide sequence ID" value="NZ_CP121689.1"/>
</dbReference>
<dbReference type="NCBIfam" id="NF008956">
    <property type="entry name" value="PRK12299.1"/>
    <property type="match status" value="1"/>
</dbReference>
<keyword evidence="4 5" id="KW-0342">GTP-binding</keyword>
<proteinExistence type="inferred from homology"/>
<evidence type="ECO:0000256" key="3">
    <source>
        <dbReference type="ARBA" id="ARBA00022842"/>
    </source>
</evidence>
<dbReference type="InterPro" id="IPR031167">
    <property type="entry name" value="G_OBG"/>
</dbReference>
<dbReference type="PROSITE" id="PS51710">
    <property type="entry name" value="G_OBG"/>
    <property type="match status" value="1"/>
</dbReference>
<dbReference type="SUPFAM" id="SSF52540">
    <property type="entry name" value="P-loop containing nucleoside triphosphate hydrolases"/>
    <property type="match status" value="1"/>
</dbReference>
<keyword evidence="2 5" id="KW-0547">Nucleotide-binding</keyword>
<keyword evidence="9" id="KW-1185">Reference proteome</keyword>
<dbReference type="CDD" id="cd01898">
    <property type="entry name" value="Obg"/>
    <property type="match status" value="1"/>
</dbReference>
<keyword evidence="5" id="KW-0479">Metal-binding</keyword>
<dbReference type="Gene3D" id="2.70.210.12">
    <property type="entry name" value="GTP1/OBG domain"/>
    <property type="match status" value="1"/>
</dbReference>
<organism evidence="8 9">
    <name type="scientific">Thermatribacter velox</name>
    <dbReference type="NCBI Taxonomy" id="3039681"/>
    <lineage>
        <taxon>Bacteria</taxon>
        <taxon>Pseudomonadati</taxon>
        <taxon>Atribacterota</taxon>
        <taxon>Atribacteria</taxon>
        <taxon>Atribacterales</taxon>
        <taxon>Thermatribacteraceae</taxon>
        <taxon>Thermatribacter</taxon>
    </lineage>
</organism>
<dbReference type="InterPro" id="IPR006169">
    <property type="entry name" value="GTP1_OBG_dom"/>
</dbReference>
<evidence type="ECO:0000256" key="1">
    <source>
        <dbReference type="ARBA" id="ARBA00007699"/>
    </source>
</evidence>
<name>A0ABZ2YD36_9BACT</name>
<evidence type="ECO:0000256" key="5">
    <source>
        <dbReference type="HAMAP-Rule" id="MF_01454"/>
    </source>
</evidence>
<dbReference type="Proteomes" id="UP001461341">
    <property type="component" value="Chromosome"/>
</dbReference>
<dbReference type="PRINTS" id="PR00326">
    <property type="entry name" value="GTP1OBG"/>
</dbReference>
<feature type="binding site" evidence="5">
    <location>
        <begin position="315"/>
        <end position="317"/>
    </location>
    <ligand>
        <name>GTP</name>
        <dbReference type="ChEBI" id="CHEBI:37565"/>
    </ligand>
</feature>
<comment type="similarity">
    <text evidence="1 5">Belongs to the TRAFAC class OBG-HflX-like GTPase superfamily. OBG GTPase family.</text>
</comment>
<evidence type="ECO:0000313" key="9">
    <source>
        <dbReference type="Proteomes" id="UP001461341"/>
    </source>
</evidence>
<keyword evidence="5" id="KW-0963">Cytoplasm</keyword>
<comment type="cofactor">
    <cofactor evidence="5">
        <name>Mg(2+)</name>
        <dbReference type="ChEBI" id="CHEBI:18420"/>
    </cofactor>
</comment>
<feature type="binding site" evidence="5">
    <location>
        <begin position="195"/>
        <end position="199"/>
    </location>
    <ligand>
        <name>GTP</name>
        <dbReference type="ChEBI" id="CHEBI:37565"/>
    </ligand>
</feature>
<dbReference type="PANTHER" id="PTHR11702:SF31">
    <property type="entry name" value="MITOCHONDRIAL RIBOSOME-ASSOCIATED GTPASE 2"/>
    <property type="match status" value="1"/>
</dbReference>
<dbReference type="PANTHER" id="PTHR11702">
    <property type="entry name" value="DEVELOPMENTALLY REGULATED GTP-BINDING PROTEIN-RELATED"/>
    <property type="match status" value="1"/>
</dbReference>
<dbReference type="HAMAP" id="MF_01454">
    <property type="entry name" value="GTPase_Obg"/>
    <property type="match status" value="1"/>
</dbReference>
<evidence type="ECO:0000256" key="2">
    <source>
        <dbReference type="ARBA" id="ARBA00022741"/>
    </source>
</evidence>
<feature type="binding site" evidence="5">
    <location>
        <position position="197"/>
    </location>
    <ligand>
        <name>Mg(2+)</name>
        <dbReference type="ChEBI" id="CHEBI:18420"/>
    </ligand>
</feature>
<feature type="binding site" evidence="5">
    <location>
        <begin position="170"/>
        <end position="177"/>
    </location>
    <ligand>
        <name>GTP</name>
        <dbReference type="ChEBI" id="CHEBI:37565"/>
    </ligand>
</feature>
<dbReference type="Pfam" id="PF01018">
    <property type="entry name" value="GTP1_OBG"/>
    <property type="match status" value="1"/>
</dbReference>
<feature type="binding site" evidence="5">
    <location>
        <position position="177"/>
    </location>
    <ligand>
        <name>Mg(2+)</name>
        <dbReference type="ChEBI" id="CHEBI:18420"/>
    </ligand>
</feature>
<dbReference type="InterPro" id="IPR036726">
    <property type="entry name" value="GTP1_OBG_dom_sf"/>
</dbReference>
<comment type="function">
    <text evidence="5">An essential GTPase which binds GTP, GDP and possibly (p)ppGpp with moderate affinity, with high nucleotide exchange rates and a fairly low GTP hydrolysis rate. Plays a role in control of the cell cycle, stress response, ribosome biogenesis and in those bacteria that undergo differentiation, in morphogenesis control.</text>
</comment>
<dbReference type="NCBIfam" id="NF008955">
    <property type="entry name" value="PRK12297.1"/>
    <property type="match status" value="1"/>
</dbReference>
<feature type="binding site" evidence="5">
    <location>
        <begin position="286"/>
        <end position="289"/>
    </location>
    <ligand>
        <name>GTP</name>
        <dbReference type="ChEBI" id="CHEBI:37565"/>
    </ligand>
</feature>
<comment type="subunit">
    <text evidence="5">Monomer.</text>
</comment>
<dbReference type="Gene3D" id="3.40.50.300">
    <property type="entry name" value="P-loop containing nucleotide triphosphate hydrolases"/>
    <property type="match status" value="1"/>
</dbReference>
<dbReference type="InterPro" id="IPR006073">
    <property type="entry name" value="GTP-bd"/>
</dbReference>
<keyword evidence="3 5" id="KW-0460">Magnesium</keyword>
<evidence type="ECO:0000256" key="4">
    <source>
        <dbReference type="ARBA" id="ARBA00023134"/>
    </source>
</evidence>
<comment type="subcellular location">
    <subcellularLocation>
        <location evidence="5">Cytoplasm</location>
    </subcellularLocation>
</comment>
<gene>
    <name evidence="8" type="primary">obgE</name>
    <name evidence="5" type="synonym">obg</name>
    <name evidence="8" type="ORF">QBE54_04115</name>
</gene>
<dbReference type="EC" id="3.6.5.-" evidence="5"/>
<protein>
    <recommendedName>
        <fullName evidence="5">GTPase Obg</fullName>
        <ecNumber evidence="5">3.6.5.-</ecNumber>
    </recommendedName>
    <alternativeName>
        <fullName evidence="5">GTP-binding protein Obg</fullName>
    </alternativeName>
</protein>
<dbReference type="EMBL" id="CP121689">
    <property type="protein sequence ID" value="WZL76921.1"/>
    <property type="molecule type" value="Genomic_DNA"/>
</dbReference>
<dbReference type="Pfam" id="PF01926">
    <property type="entry name" value="MMR_HSR1"/>
    <property type="match status" value="1"/>
</dbReference>
<feature type="binding site" evidence="5">
    <location>
        <begin position="216"/>
        <end position="219"/>
    </location>
    <ligand>
        <name>GTP</name>
        <dbReference type="ChEBI" id="CHEBI:37565"/>
    </ligand>
</feature>
<dbReference type="InterPro" id="IPR027417">
    <property type="entry name" value="P-loop_NTPase"/>
</dbReference>
<sequence>MNKDMVFVDRALVRVKAGKGGDGAVSFRREKYVPRGGPDGGSGGKGGSIIVRAVSHKRTLYDVSLLHFVEAEPGGPGSRGKRQGKDGKDCVIEVPVGTQVFDAEREVLIADLVKDGMEVIVARGGRGGRGNAAFASPSNRTPRIAEKGEQGEEKVLRLELKTIAEVGLAGFPNAGKSTLLSVISNAKPLIADYPFSTRYPVLGVVERKGDRFFVVDIPGIIKDASKGAGLGLEFLRHIERVQVILCLVDLAPFYEDEPLTRFRVLLEEFTQYSPALLKKRIFVVGTKLDVPEAKQAFPSFKAALQKEGWKVFGISSLTGEGIEELLDTLQESVVELRKQEVEREPAPVPVAEPEAKTSRVYRFESEFLRRLVEEVAVSVQGESKVFEKQLNQRLSESGFMKYFERMALGSTVEVGPYRFYWDGKGLKILGE</sequence>
<dbReference type="InterPro" id="IPR014100">
    <property type="entry name" value="GTP-bd_Obg/CgtA"/>
</dbReference>
<dbReference type="InterPro" id="IPR045086">
    <property type="entry name" value="OBG_GTPase"/>
</dbReference>
<keyword evidence="5" id="KW-0378">Hydrolase</keyword>
<feature type="domain" description="Obg" evidence="7">
    <location>
        <begin position="5"/>
        <end position="163"/>
    </location>
</feature>